<gene>
    <name evidence="2" type="ORF">HPP92_004770</name>
</gene>
<name>A0A835RT05_VANPL</name>
<proteinExistence type="predicted"/>
<organism evidence="2 3">
    <name type="scientific">Vanilla planifolia</name>
    <name type="common">Vanilla</name>
    <dbReference type="NCBI Taxonomy" id="51239"/>
    <lineage>
        <taxon>Eukaryota</taxon>
        <taxon>Viridiplantae</taxon>
        <taxon>Streptophyta</taxon>
        <taxon>Embryophyta</taxon>
        <taxon>Tracheophyta</taxon>
        <taxon>Spermatophyta</taxon>
        <taxon>Magnoliopsida</taxon>
        <taxon>Liliopsida</taxon>
        <taxon>Asparagales</taxon>
        <taxon>Orchidaceae</taxon>
        <taxon>Vanilloideae</taxon>
        <taxon>Vanilleae</taxon>
        <taxon>Vanilla</taxon>
    </lineage>
</organism>
<keyword evidence="1" id="KW-1133">Transmembrane helix</keyword>
<dbReference type="EMBL" id="JADCNL010000002">
    <property type="protein sequence ID" value="KAG0491372.1"/>
    <property type="molecule type" value="Genomic_DNA"/>
</dbReference>
<feature type="transmembrane region" description="Helical" evidence="1">
    <location>
        <begin position="131"/>
        <end position="153"/>
    </location>
</feature>
<sequence>MLGSRNSSFFLKHLLCSGKEGVMQALLLPSPPAQAAILFTSAQPSLHSRSARFLTPTTLSHLLRRRIFLLPRLGMLSWTALTTKSPMVVVAAPIAGYTAADEELERAKLTKVSRRLENTSRYFKQLGAMGFWGQLVCAVASAVILSFSSLITGKVTSPITFYTTAAGIVAAFVSVFWSFGYIRLSERLLKTAKEPAKAPPHAGVVKSLKNGIVLNVLGMGAAILGMQATVGTLFGKALTNSSVPYYQGITPGQSPVLALDLFLVQASANTILTHFLGLVSSLELLRSITSPSSQDFRIPKAA</sequence>
<dbReference type="PANTHER" id="PTHR34548:SF2">
    <property type="entry name" value="PROTEIN TIC 21, CHLOROPLASTIC"/>
    <property type="match status" value="1"/>
</dbReference>
<reference evidence="2 3" key="1">
    <citation type="journal article" date="2020" name="Nat. Food">
        <title>A phased Vanilla planifolia genome enables genetic improvement of flavour and production.</title>
        <authorList>
            <person name="Hasing T."/>
            <person name="Tang H."/>
            <person name="Brym M."/>
            <person name="Khazi F."/>
            <person name="Huang T."/>
            <person name="Chambers A.H."/>
        </authorList>
    </citation>
    <scope>NUCLEOTIDE SEQUENCE [LARGE SCALE GENOMIC DNA]</scope>
    <source>
        <tissue evidence="2">Leaf</tissue>
    </source>
</reference>
<dbReference type="AlphaFoldDB" id="A0A835RT05"/>
<dbReference type="InterPro" id="IPR022051">
    <property type="entry name" value="DUF3611"/>
</dbReference>
<accession>A0A835RT05</accession>
<keyword evidence="1" id="KW-0472">Membrane</keyword>
<evidence type="ECO:0000313" key="2">
    <source>
        <dbReference type="EMBL" id="KAG0491372.1"/>
    </source>
</evidence>
<comment type="caution">
    <text evidence="2">The sequence shown here is derived from an EMBL/GenBank/DDBJ whole genome shotgun (WGS) entry which is preliminary data.</text>
</comment>
<dbReference type="Proteomes" id="UP000636800">
    <property type="component" value="Chromosome 2"/>
</dbReference>
<feature type="transmembrane region" description="Helical" evidence="1">
    <location>
        <begin position="159"/>
        <end position="182"/>
    </location>
</feature>
<evidence type="ECO:0000313" key="3">
    <source>
        <dbReference type="Proteomes" id="UP000636800"/>
    </source>
</evidence>
<keyword evidence="3" id="KW-1185">Reference proteome</keyword>
<dbReference type="Pfam" id="PF12263">
    <property type="entry name" value="DUF3611"/>
    <property type="match status" value="1"/>
</dbReference>
<protein>
    <recommendedName>
        <fullName evidence="4">Protein TIC 21, chloroplastic</fullName>
    </recommendedName>
</protein>
<keyword evidence="1" id="KW-0812">Transmembrane</keyword>
<evidence type="ECO:0008006" key="4">
    <source>
        <dbReference type="Google" id="ProtNLM"/>
    </source>
</evidence>
<dbReference type="PANTHER" id="PTHR34548">
    <property type="entry name" value="PROTEIN TIC 21, CHLOROPLASTIC"/>
    <property type="match status" value="1"/>
</dbReference>
<feature type="transmembrane region" description="Helical" evidence="1">
    <location>
        <begin position="212"/>
        <end position="235"/>
    </location>
</feature>
<evidence type="ECO:0000256" key="1">
    <source>
        <dbReference type="SAM" id="Phobius"/>
    </source>
</evidence>